<feature type="region of interest" description="Disordered" evidence="1">
    <location>
        <begin position="426"/>
        <end position="449"/>
    </location>
</feature>
<name>A0A2T6ZMQ0_TUBBO</name>
<dbReference type="AlphaFoldDB" id="A0A2T6ZMQ0"/>
<sequence>MDPAQGPSSTDIEPPLQRLFYGVDPPVNITSLNCAELSIAQIEAHLKHRKAHTTVGDSDHEEAVSSTGGGRKGPPTLTQLATARIVSTLRYDMKDGVRVLVQNCPEKLLRPILQSPRLHYIAFRTLLHTHDTAQSSQGTETSAWAQVQRLAGEDVDSWVLRNEKFIRQMPPTDQGSMLVSLDEAAEIWPDAEITSGHITLRRKEPPRETFTCFDELRAREIKLQPSNEKFAQTFRRLTNGVFEGLNWNNIVIGGGMVLATMQCLSEENDKACIDSDIDLWIHGLNPEEANKKIREIYNVWWRNLGPERKFYLMKNAKTLTLMSNYPERRIQIILKMAKSEAEVLLNFDLDPCAMCWNGKEVRMLPRCARALETGYTAFTMDLVYGHHLGDRRATQEIRVLKYASRGFGILIPVSLMNTLALDFDTRKPKSPSCRQVDFGDEYDSNHEKPQGKIVYSGKKAVKRIAFLAQDMVHRFYLGSTRLSDLIRAEEGLSDEESDEGQPPYEESMEESDGEGGVETRRVIKASVSDVNGRKQSVGQPNGREGVGAGFEVFMRMAALFKYEAGGHLRIDRDTLCSLAYDDPDTYDNTPRYSWGPEFKFEDLSQEINKHNNSLFANLREAIEDLLGNNSPRGRDWKGYLSRRIRRVMFADNIDEVFHKQVTIPICVPVALEEYIEKTMRGVCGEHGMPWSDEFRVLIPIHDPHNTTRPAPPLGRWNYRYWVIGNVTMWAKWDPRIDEIFEVLWSIFHIETQPGNFAYRCNPDEGEDRALATILASKFDQRTIPASSLIPQAEQTVPGSWPDAREKELFHEWMMYFPQPQSRAYTYDTHHTHYIEGRVRVFPDEWWWNEEVDGASDGGNWEEWGAPPGRMEVRQGIREMDKKRKRVDSGGLDDMITE</sequence>
<dbReference type="PANTHER" id="PTHR43558">
    <property type="entry name" value="REDUCTASE, PUTATIVE (AFU_ORTHOLOGUE AFUA_3G10540)-RELATED"/>
    <property type="match status" value="1"/>
</dbReference>
<feature type="region of interest" description="Disordered" evidence="1">
    <location>
        <begin position="877"/>
        <end position="897"/>
    </location>
</feature>
<reference evidence="2 3" key="1">
    <citation type="submission" date="2017-04" db="EMBL/GenBank/DDBJ databases">
        <title>Draft genome sequence of Tuber borchii Vittad., a whitish edible truffle.</title>
        <authorList>
            <consortium name="DOE Joint Genome Institute"/>
            <person name="Murat C."/>
            <person name="Kuo A."/>
            <person name="Barry K.W."/>
            <person name="Clum A."/>
            <person name="Dockter R.B."/>
            <person name="Fauchery L."/>
            <person name="Iotti M."/>
            <person name="Kohler A."/>
            <person name="Labutti K."/>
            <person name="Lindquist E.A."/>
            <person name="Lipzen A."/>
            <person name="Ohm R.A."/>
            <person name="Wang M."/>
            <person name="Grigoriev I.V."/>
            <person name="Zambonelli A."/>
            <person name="Martin F.M."/>
        </authorList>
    </citation>
    <scope>NUCLEOTIDE SEQUENCE [LARGE SCALE GENOMIC DNA]</scope>
    <source>
        <strain evidence="2 3">Tbo3840</strain>
    </source>
</reference>
<dbReference type="PANTHER" id="PTHR43558:SF6">
    <property type="entry name" value="REDUCTASE, PUTATIVE (AFU_ORTHOLOGUE AFUA_3G10540)-RELATED"/>
    <property type="match status" value="1"/>
</dbReference>
<evidence type="ECO:0000256" key="1">
    <source>
        <dbReference type="SAM" id="MobiDB-lite"/>
    </source>
</evidence>
<comment type="caution">
    <text evidence="2">The sequence shown here is derived from an EMBL/GenBank/DDBJ whole genome shotgun (WGS) entry which is preliminary data.</text>
</comment>
<dbReference type="STRING" id="42251.A0A2T6ZMQ0"/>
<feature type="region of interest" description="Disordered" evidence="1">
    <location>
        <begin position="490"/>
        <end position="517"/>
    </location>
</feature>
<keyword evidence="3" id="KW-1185">Reference proteome</keyword>
<dbReference type="InterPro" id="IPR053354">
    <property type="entry name" value="MGDG_epimerase"/>
</dbReference>
<dbReference type="OrthoDB" id="539213at2759"/>
<dbReference type="Proteomes" id="UP000244722">
    <property type="component" value="Unassembled WGS sequence"/>
</dbReference>
<protein>
    <submittedName>
        <fullName evidence="2">Uncharacterized protein</fullName>
    </submittedName>
</protein>
<evidence type="ECO:0000313" key="3">
    <source>
        <dbReference type="Proteomes" id="UP000244722"/>
    </source>
</evidence>
<gene>
    <name evidence="2" type="ORF">B9Z19DRAFT_1194512</name>
</gene>
<organism evidence="2 3">
    <name type="scientific">Tuber borchii</name>
    <name type="common">White truffle</name>
    <dbReference type="NCBI Taxonomy" id="42251"/>
    <lineage>
        <taxon>Eukaryota</taxon>
        <taxon>Fungi</taxon>
        <taxon>Dikarya</taxon>
        <taxon>Ascomycota</taxon>
        <taxon>Pezizomycotina</taxon>
        <taxon>Pezizomycetes</taxon>
        <taxon>Pezizales</taxon>
        <taxon>Tuberaceae</taxon>
        <taxon>Tuber</taxon>
    </lineage>
</organism>
<feature type="region of interest" description="Disordered" evidence="1">
    <location>
        <begin position="50"/>
        <end position="76"/>
    </location>
</feature>
<dbReference type="EMBL" id="NESQ01000177">
    <property type="protein sequence ID" value="PUU76753.1"/>
    <property type="molecule type" value="Genomic_DNA"/>
</dbReference>
<accession>A0A2T6ZMQ0</accession>
<proteinExistence type="predicted"/>
<evidence type="ECO:0000313" key="2">
    <source>
        <dbReference type="EMBL" id="PUU76753.1"/>
    </source>
</evidence>
<feature type="compositionally biased region" description="Acidic residues" evidence="1">
    <location>
        <begin position="506"/>
        <end position="515"/>
    </location>
</feature>